<gene>
    <name evidence="3" type="ORF">C2G38_2227351</name>
</gene>
<dbReference type="CDD" id="cd00519">
    <property type="entry name" value="Lipase_3"/>
    <property type="match status" value="1"/>
</dbReference>
<dbReference type="Gene3D" id="3.40.50.1820">
    <property type="entry name" value="alpha/beta hydrolase"/>
    <property type="match status" value="1"/>
</dbReference>
<dbReference type="Proteomes" id="UP000266673">
    <property type="component" value="Unassembled WGS sequence"/>
</dbReference>
<dbReference type="EMBL" id="QKWP01002640">
    <property type="protein sequence ID" value="RIB02610.1"/>
    <property type="molecule type" value="Genomic_DNA"/>
</dbReference>
<evidence type="ECO:0000256" key="1">
    <source>
        <dbReference type="SAM" id="Phobius"/>
    </source>
</evidence>
<dbReference type="STRING" id="44941.A0A397TX41"/>
<dbReference type="InterPro" id="IPR029058">
    <property type="entry name" value="AB_hydrolase_fold"/>
</dbReference>
<dbReference type="PANTHER" id="PTHR45856:SF24">
    <property type="entry name" value="FUNGAL LIPASE-LIKE DOMAIN-CONTAINING PROTEIN"/>
    <property type="match status" value="1"/>
</dbReference>
<feature type="domain" description="Fungal lipase-type" evidence="2">
    <location>
        <begin position="442"/>
        <end position="610"/>
    </location>
</feature>
<organism evidence="3 4">
    <name type="scientific">Gigaspora rosea</name>
    <dbReference type="NCBI Taxonomy" id="44941"/>
    <lineage>
        <taxon>Eukaryota</taxon>
        <taxon>Fungi</taxon>
        <taxon>Fungi incertae sedis</taxon>
        <taxon>Mucoromycota</taxon>
        <taxon>Glomeromycotina</taxon>
        <taxon>Glomeromycetes</taxon>
        <taxon>Diversisporales</taxon>
        <taxon>Gigasporaceae</taxon>
        <taxon>Gigaspora</taxon>
    </lineage>
</organism>
<dbReference type="OrthoDB" id="426718at2759"/>
<feature type="transmembrane region" description="Helical" evidence="1">
    <location>
        <begin position="90"/>
        <end position="117"/>
    </location>
</feature>
<evidence type="ECO:0000313" key="4">
    <source>
        <dbReference type="Proteomes" id="UP000266673"/>
    </source>
</evidence>
<dbReference type="PANTHER" id="PTHR45856">
    <property type="entry name" value="ALPHA/BETA-HYDROLASES SUPERFAMILY PROTEIN"/>
    <property type="match status" value="1"/>
</dbReference>
<comment type="caution">
    <text evidence="3">The sequence shown here is derived from an EMBL/GenBank/DDBJ whole genome shotgun (WGS) entry which is preliminary data.</text>
</comment>
<dbReference type="AlphaFoldDB" id="A0A397TX41"/>
<keyword evidence="4" id="KW-1185">Reference proteome</keyword>
<keyword evidence="1" id="KW-1133">Transmembrane helix</keyword>
<evidence type="ECO:0000313" key="3">
    <source>
        <dbReference type="EMBL" id="RIB02610.1"/>
    </source>
</evidence>
<keyword evidence="1" id="KW-0472">Membrane</keyword>
<reference evidence="3 4" key="1">
    <citation type="submission" date="2018-06" db="EMBL/GenBank/DDBJ databases">
        <title>Comparative genomics reveals the genomic features of Rhizophagus irregularis, R. cerebriforme, R. diaphanum and Gigaspora rosea, and their symbiotic lifestyle signature.</title>
        <authorList>
            <person name="Morin E."/>
            <person name="San Clemente H."/>
            <person name="Chen E.C.H."/>
            <person name="De La Providencia I."/>
            <person name="Hainaut M."/>
            <person name="Kuo A."/>
            <person name="Kohler A."/>
            <person name="Murat C."/>
            <person name="Tang N."/>
            <person name="Roy S."/>
            <person name="Loubradou J."/>
            <person name="Henrissat B."/>
            <person name="Grigoriev I.V."/>
            <person name="Corradi N."/>
            <person name="Roux C."/>
            <person name="Martin F.M."/>
        </authorList>
    </citation>
    <scope>NUCLEOTIDE SEQUENCE [LARGE SCALE GENOMIC DNA]</scope>
    <source>
        <strain evidence="3 4">DAOM 194757</strain>
    </source>
</reference>
<sequence length="746" mass="88280">MNEENIKIQEDDLIQQTNDVKVIETQDYEDPNQKLQDVKVRDLFRSKQSRIPKLIRGRIEYFIYIFRIIEYLNISLYLDWTVIVRHPLNFVIVIIFFTTSAVSLFLAGIIFMIWAAIKRLKCLKCLEWFIAEEIIIKRWTTEKEKWQRIDKLKASTFKFVKLLEFNKSEDKPIFEEDLIDGLECLGTENNSKRIQRINRLKALLFLSSLVYKRETKHISKMHDCIFELKRNYKKKNNNSFNGIYRKLQEINTYEKLQKIHDKLMEEHKKDIGEEYKTEIVEENIKDIMEEGDKNNGDDGDDSLNNIHLKLQEIRKIVDNHNDQNERNELMDDNFPNNIYKELKKILEVLKKIAEKHKKEDDENNLLNDIHNELQRIQTFKNIESKVFKIMVENDKFFDKQIEILKDNNQGFDLKFTSISELNTDDGATFCGMFWSKENNFIVVSFKGTTPTNFGEWLRNLTFQSVDARSFLFGQVHRGFYEYLFPKSELDNIDYPCKRIIEAVSCKAKELIRAKNLEEKHLKENEKVKLWITGHSLGGALATLFYARLLKIRLGDLKNTCSLKDAVTFAGPAVGDHHFAVELNSLQHDPLNNSNLLRVILQNDIVPKLPYRACETQMRKYGYNFNVLMNYCQVGNKYICEKYDDKDHIQSLHSVITNEDYCEWYSQHHKVTHKSNYKTFKRYRTLLPFLIIEKIFKTFFIPYYMMVGVVDHDVDSYISELNAVGLDVQSRPDAYPENYPENVLVKE</sequence>
<protein>
    <recommendedName>
        <fullName evidence="2">Fungal lipase-type domain-containing protein</fullName>
    </recommendedName>
</protein>
<dbReference type="Pfam" id="PF01764">
    <property type="entry name" value="Lipase_3"/>
    <property type="match status" value="1"/>
</dbReference>
<dbReference type="InterPro" id="IPR051218">
    <property type="entry name" value="Sec_MonoDiacylglyc_Lipase"/>
</dbReference>
<accession>A0A397TX41</accession>
<name>A0A397TX41_9GLOM</name>
<keyword evidence="1" id="KW-0812">Transmembrane</keyword>
<dbReference type="InterPro" id="IPR002921">
    <property type="entry name" value="Fungal_lipase-type"/>
</dbReference>
<dbReference type="GO" id="GO:0006629">
    <property type="term" value="P:lipid metabolic process"/>
    <property type="evidence" value="ECO:0007669"/>
    <property type="project" value="InterPro"/>
</dbReference>
<feature type="transmembrane region" description="Helical" evidence="1">
    <location>
        <begin position="59"/>
        <end position="78"/>
    </location>
</feature>
<proteinExistence type="predicted"/>
<evidence type="ECO:0000259" key="2">
    <source>
        <dbReference type="Pfam" id="PF01764"/>
    </source>
</evidence>
<dbReference type="SUPFAM" id="SSF53474">
    <property type="entry name" value="alpha/beta-Hydrolases"/>
    <property type="match status" value="1"/>
</dbReference>